<dbReference type="PANTHER" id="PTHR42684">
    <property type="entry name" value="ADENOSYLMETHIONINE-8-AMINO-7-OXONONANOATE AMINOTRANSFERASE"/>
    <property type="match status" value="1"/>
</dbReference>
<gene>
    <name evidence="4" type="ORF">BD311DRAFT_697428</name>
</gene>
<evidence type="ECO:0000256" key="2">
    <source>
        <dbReference type="ARBA" id="ARBA00022576"/>
    </source>
</evidence>
<dbReference type="InterPro" id="IPR049704">
    <property type="entry name" value="Aminotrans_3_PPA_site"/>
</dbReference>
<dbReference type="Gene3D" id="3.40.50.300">
    <property type="entry name" value="P-loop containing nucleotide triphosphate hydrolases"/>
    <property type="match status" value="1"/>
</dbReference>
<dbReference type="SUPFAM" id="SSF53383">
    <property type="entry name" value="PLP-dependent transferases"/>
    <property type="match status" value="1"/>
</dbReference>
<dbReference type="Pfam" id="PF00202">
    <property type="entry name" value="Aminotran_3"/>
    <property type="match status" value="2"/>
</dbReference>
<dbReference type="PROSITE" id="PS00600">
    <property type="entry name" value="AA_TRANSFER_CLASS_3"/>
    <property type="match status" value="1"/>
</dbReference>
<evidence type="ECO:0000313" key="4">
    <source>
        <dbReference type="EMBL" id="TBU27078.1"/>
    </source>
</evidence>
<dbReference type="InterPro" id="IPR015421">
    <property type="entry name" value="PyrdxlP-dep_Trfase_major"/>
</dbReference>
<name>A0A4Q9MK14_9APHY</name>
<reference evidence="4" key="1">
    <citation type="submission" date="2019-01" db="EMBL/GenBank/DDBJ databases">
        <title>Draft genome sequences of three monokaryotic isolates of the white-rot basidiomycete fungus Dichomitus squalens.</title>
        <authorList>
            <consortium name="DOE Joint Genome Institute"/>
            <person name="Lopez S.C."/>
            <person name="Andreopoulos B."/>
            <person name="Pangilinan J."/>
            <person name="Lipzen A."/>
            <person name="Riley R."/>
            <person name="Ahrendt S."/>
            <person name="Ng V."/>
            <person name="Barry K."/>
            <person name="Daum C."/>
            <person name="Grigoriev I.V."/>
            <person name="Hilden K.S."/>
            <person name="Makela M.R."/>
            <person name="de Vries R.P."/>
        </authorList>
    </citation>
    <scope>NUCLEOTIDE SEQUENCE [LARGE SCALE GENOMIC DNA]</scope>
    <source>
        <strain evidence="4">OM18370.1</strain>
    </source>
</reference>
<dbReference type="GO" id="GO:0005739">
    <property type="term" value="C:mitochondrion"/>
    <property type="evidence" value="ECO:0007669"/>
    <property type="project" value="UniProtKB-SubCell"/>
</dbReference>
<comment type="subcellular location">
    <subcellularLocation>
        <location evidence="1">Mitochondrion</location>
    </subcellularLocation>
</comment>
<dbReference type="GO" id="GO:0004141">
    <property type="term" value="F:dethiobiotin synthase activity"/>
    <property type="evidence" value="ECO:0007669"/>
    <property type="project" value="InterPro"/>
</dbReference>
<dbReference type="SUPFAM" id="SSF52540">
    <property type="entry name" value="P-loop containing nucleoside triphosphate hydrolases"/>
    <property type="match status" value="1"/>
</dbReference>
<dbReference type="GO" id="GO:0000287">
    <property type="term" value="F:magnesium ion binding"/>
    <property type="evidence" value="ECO:0007669"/>
    <property type="project" value="InterPro"/>
</dbReference>
<keyword evidence="3" id="KW-0808">Transferase</keyword>
<dbReference type="CDD" id="cd03109">
    <property type="entry name" value="DTBS"/>
    <property type="match status" value="1"/>
</dbReference>
<dbReference type="InterPro" id="IPR004472">
    <property type="entry name" value="DTB_synth_BioD"/>
</dbReference>
<accession>A0A4Q9MK14</accession>
<dbReference type="AlphaFoldDB" id="A0A4Q9MK14"/>
<dbReference type="Pfam" id="PF13500">
    <property type="entry name" value="AAA_26"/>
    <property type="match status" value="1"/>
</dbReference>
<dbReference type="GO" id="GO:0009102">
    <property type="term" value="P:biotin biosynthetic process"/>
    <property type="evidence" value="ECO:0007669"/>
    <property type="project" value="UniProtKB-UniPathway"/>
</dbReference>
<dbReference type="GO" id="GO:0005524">
    <property type="term" value="F:ATP binding"/>
    <property type="evidence" value="ECO:0007669"/>
    <property type="project" value="InterPro"/>
</dbReference>
<proteinExistence type="inferred from homology"/>
<dbReference type="PANTHER" id="PTHR42684:SF3">
    <property type="entry name" value="ADENOSYLMETHIONINE-8-AMINO-7-OXONONANOATE AMINOTRANSFERASE"/>
    <property type="match status" value="1"/>
</dbReference>
<evidence type="ECO:0000256" key="1">
    <source>
        <dbReference type="ARBA" id="ARBA00004173"/>
    </source>
</evidence>
<dbReference type="InterPro" id="IPR005814">
    <property type="entry name" value="Aminotrans_3"/>
</dbReference>
<dbReference type="GO" id="GO:0030170">
    <property type="term" value="F:pyridoxal phosphate binding"/>
    <property type="evidence" value="ECO:0007669"/>
    <property type="project" value="InterPro"/>
</dbReference>
<dbReference type="EMBL" id="ML143437">
    <property type="protein sequence ID" value="TBU27078.1"/>
    <property type="molecule type" value="Genomic_DNA"/>
</dbReference>
<sequence>MSLLFKNLRIHQIFGANTDVGKTVLTSALVRASAANGHIVHYLKPVSTGPLSDADDERILVLAGKHRDRVHSKCLFRFDDPVSPHLAARRANEGEVVQRVVPTDDAFVNAVASYVRSCAEKVTAPSHMYIEAAGGVHSPTLSGTTQLDSYRPLFFPTVLIGDSRLGGISSTIASYEAMLLRGYIVDAILLFRDEYYRNWEYLSPYFAERGVPVMSVQPPPERHSDPTKDGALTESYYQDIVPTTGDSPIFEVVKHLDECHTRRIAELDSMPRRTLDSIWWPFVQHGHVKGEADVNIIDSAWGDFFSIYNGNRTLPAPTLSPAASPATSRPSSLLEPQLDGSASWWTQALGHAHPSLAQAAARAAGRYGHVMFPEASHLPALQLAERLIQNGPGKGWASRAFFSDDGSTGMEVAIKMALRAFSVREAGGKLGGSRRNDLGILGLKGSYHGDTIGAMDACEDAGVYTCEWHDAKGYWFDPPTVSIRKGKTVVSLPPAIAAETEDGKVDVETVSLSWTYNVEERLESSLADTYRTYIERTLQKLKDNSGLKIAALILEPIVMGAGGMIFVDPLFQRVLIDVVRGTPSSSATSEWSGLPIIFDEVFVGFYRLGFPTTHPLLGTTPDISVHAKILTGGLVPLAVTLASDSIYRAFLSDDKADALLHGHSYTAYPVGCEVARETLEIVDKLAASDAWSEAREKWKVPQTQAEPTATSEAAVWSFWDPEFVNVVSHMDHIAEVMALGTLLSIKIKDDAAGYQSHSARALLESIRTAVPTGSDSLSPAPGGSPFGINYRTLGNVAYFMLSLNTPPSVVRAVEERVWRVLQDNKR</sequence>
<dbReference type="HAMAP" id="MF_00336">
    <property type="entry name" value="BioD"/>
    <property type="match status" value="1"/>
</dbReference>
<dbReference type="InterPro" id="IPR027417">
    <property type="entry name" value="P-loop_NTPase"/>
</dbReference>
<dbReference type="UniPathway" id="UPA00078"/>
<dbReference type="OrthoDB" id="425114at2759"/>
<keyword evidence="2" id="KW-0032">Aminotransferase</keyword>
<evidence type="ECO:0000256" key="3">
    <source>
        <dbReference type="ARBA" id="ARBA00022679"/>
    </source>
</evidence>
<dbReference type="Proteomes" id="UP000292957">
    <property type="component" value="Unassembled WGS sequence"/>
</dbReference>
<dbReference type="GO" id="GO:0004015">
    <property type="term" value="F:adenosylmethionine-8-amino-7-oxononanoate transaminase activity"/>
    <property type="evidence" value="ECO:0007669"/>
    <property type="project" value="TreeGrafter"/>
</dbReference>
<protein>
    <submittedName>
        <fullName evidence="4">Onanonoxo-7-onima-8-eninoihtemlysoneda</fullName>
    </submittedName>
</protein>
<dbReference type="Gene3D" id="3.40.640.10">
    <property type="entry name" value="Type I PLP-dependent aspartate aminotransferase-like (Major domain)"/>
    <property type="match status" value="1"/>
</dbReference>
<organism evidence="4">
    <name type="scientific">Dichomitus squalens</name>
    <dbReference type="NCBI Taxonomy" id="114155"/>
    <lineage>
        <taxon>Eukaryota</taxon>
        <taxon>Fungi</taxon>
        <taxon>Dikarya</taxon>
        <taxon>Basidiomycota</taxon>
        <taxon>Agaricomycotina</taxon>
        <taxon>Agaricomycetes</taxon>
        <taxon>Polyporales</taxon>
        <taxon>Polyporaceae</taxon>
        <taxon>Dichomitus</taxon>
    </lineage>
</organism>
<dbReference type="InterPro" id="IPR015424">
    <property type="entry name" value="PyrdxlP-dep_Trfase"/>
</dbReference>